<gene>
    <name evidence="1" type="ORF">K7G82_04960</name>
</gene>
<dbReference type="RefSeq" id="WP_222988731.1">
    <property type="nucleotide sequence ID" value="NZ_JAINVV010000003.1"/>
</dbReference>
<name>A0ABS7PK08_9SPHN</name>
<organism evidence="1 2">
    <name type="scientific">Sphingomonas colocasiae</name>
    <dbReference type="NCBI Taxonomy" id="1848973"/>
    <lineage>
        <taxon>Bacteria</taxon>
        <taxon>Pseudomonadati</taxon>
        <taxon>Pseudomonadota</taxon>
        <taxon>Alphaproteobacteria</taxon>
        <taxon>Sphingomonadales</taxon>
        <taxon>Sphingomonadaceae</taxon>
        <taxon>Sphingomonas</taxon>
    </lineage>
</organism>
<reference evidence="1 2" key="1">
    <citation type="submission" date="2021-08" db="EMBL/GenBank/DDBJ databases">
        <authorList>
            <person name="Tuo L."/>
        </authorList>
    </citation>
    <scope>NUCLEOTIDE SEQUENCE [LARGE SCALE GENOMIC DNA]</scope>
    <source>
        <strain evidence="1 2">JCM 31229</strain>
    </source>
</reference>
<dbReference type="Gene3D" id="2.40.128.200">
    <property type="match status" value="1"/>
</dbReference>
<evidence type="ECO:0008006" key="3">
    <source>
        <dbReference type="Google" id="ProtNLM"/>
    </source>
</evidence>
<dbReference type="Proteomes" id="UP000706039">
    <property type="component" value="Unassembled WGS sequence"/>
</dbReference>
<accession>A0ABS7PK08</accession>
<evidence type="ECO:0000313" key="1">
    <source>
        <dbReference type="EMBL" id="MBY8821631.1"/>
    </source>
</evidence>
<comment type="caution">
    <text evidence="1">The sequence shown here is derived from an EMBL/GenBank/DDBJ whole genome shotgun (WGS) entry which is preliminary data.</text>
</comment>
<proteinExistence type="predicted"/>
<dbReference type="InterPro" id="IPR036328">
    <property type="entry name" value="MliC_sf"/>
</dbReference>
<dbReference type="EMBL" id="JAINVV010000003">
    <property type="protein sequence ID" value="MBY8821631.1"/>
    <property type="molecule type" value="Genomic_DNA"/>
</dbReference>
<evidence type="ECO:0000313" key="2">
    <source>
        <dbReference type="Proteomes" id="UP000706039"/>
    </source>
</evidence>
<sequence length="100" mass="10462">MIGPKSIVLSLCLIPLAAGCGVARDPPDAIYGCANDLGFEVRYADTLADVTTAKGNYALTQIESSIGRRYTSAIAALVIDGDAASLVIDGEPRYLKCRLA</sequence>
<dbReference type="PROSITE" id="PS51257">
    <property type="entry name" value="PROKAR_LIPOPROTEIN"/>
    <property type="match status" value="1"/>
</dbReference>
<keyword evidence="2" id="KW-1185">Reference proteome</keyword>
<dbReference type="SUPFAM" id="SSF141488">
    <property type="entry name" value="YdhA-like"/>
    <property type="match status" value="1"/>
</dbReference>
<protein>
    <recommendedName>
        <fullName evidence="3">Lipoprotein</fullName>
    </recommendedName>
</protein>